<evidence type="ECO:0000313" key="2">
    <source>
        <dbReference type="Proteomes" id="UP001054945"/>
    </source>
</evidence>
<comment type="caution">
    <text evidence="1">The sequence shown here is derived from an EMBL/GenBank/DDBJ whole genome shotgun (WGS) entry which is preliminary data.</text>
</comment>
<name>A0AAV4MH91_CAEEX</name>
<dbReference type="AlphaFoldDB" id="A0AAV4MH91"/>
<reference evidence="1 2" key="1">
    <citation type="submission" date="2021-06" db="EMBL/GenBank/DDBJ databases">
        <title>Caerostris extrusa draft genome.</title>
        <authorList>
            <person name="Kono N."/>
            <person name="Arakawa K."/>
        </authorList>
    </citation>
    <scope>NUCLEOTIDE SEQUENCE [LARGE SCALE GENOMIC DNA]</scope>
</reference>
<dbReference type="Proteomes" id="UP001054945">
    <property type="component" value="Unassembled WGS sequence"/>
</dbReference>
<keyword evidence="2" id="KW-1185">Reference proteome</keyword>
<gene>
    <name evidence="1" type="ORF">CEXT_303131</name>
</gene>
<sequence length="110" mass="12808">MIFHKTICYHFSSQSNRTTLNEDESRVAVRRNSLCGYREIVFRVPRNGMDIYRARSRLQCANIQEKNHQVNRNRVVRSGVACRLDKASLLKTPSDDKYLGNSLVCVFVRE</sequence>
<dbReference type="EMBL" id="BPLR01002117">
    <property type="protein sequence ID" value="GIX70169.1"/>
    <property type="molecule type" value="Genomic_DNA"/>
</dbReference>
<accession>A0AAV4MH91</accession>
<proteinExistence type="predicted"/>
<organism evidence="1 2">
    <name type="scientific">Caerostris extrusa</name>
    <name type="common">Bark spider</name>
    <name type="synonym">Caerostris bankana</name>
    <dbReference type="NCBI Taxonomy" id="172846"/>
    <lineage>
        <taxon>Eukaryota</taxon>
        <taxon>Metazoa</taxon>
        <taxon>Ecdysozoa</taxon>
        <taxon>Arthropoda</taxon>
        <taxon>Chelicerata</taxon>
        <taxon>Arachnida</taxon>
        <taxon>Araneae</taxon>
        <taxon>Araneomorphae</taxon>
        <taxon>Entelegynae</taxon>
        <taxon>Araneoidea</taxon>
        <taxon>Araneidae</taxon>
        <taxon>Caerostris</taxon>
    </lineage>
</organism>
<protein>
    <submittedName>
        <fullName evidence="1">Uncharacterized protein</fullName>
    </submittedName>
</protein>
<evidence type="ECO:0000313" key="1">
    <source>
        <dbReference type="EMBL" id="GIX70169.1"/>
    </source>
</evidence>